<evidence type="ECO:0000256" key="6">
    <source>
        <dbReference type="ARBA" id="ARBA00023110"/>
    </source>
</evidence>
<dbReference type="Pfam" id="PF05698">
    <property type="entry name" value="Trigger_C"/>
    <property type="match status" value="1"/>
</dbReference>
<dbReference type="PIRSF" id="PIRSF003095">
    <property type="entry name" value="Trigger_factor"/>
    <property type="match status" value="1"/>
</dbReference>
<keyword evidence="6" id="KW-0697">Rotamase</keyword>
<evidence type="ECO:0000259" key="10">
    <source>
        <dbReference type="Pfam" id="PF05697"/>
    </source>
</evidence>
<gene>
    <name evidence="12" type="ORF">NC99_33370</name>
</gene>
<evidence type="ECO:0000256" key="8">
    <source>
        <dbReference type="ARBA" id="ARBA00023235"/>
    </source>
</evidence>
<dbReference type="SUPFAM" id="SSF102735">
    <property type="entry name" value="Trigger factor ribosome-binding domain"/>
    <property type="match status" value="1"/>
</dbReference>
<dbReference type="InterPro" id="IPR037041">
    <property type="entry name" value="Trigger_fac_C_sf"/>
</dbReference>
<proteinExistence type="inferred from homology"/>
<dbReference type="NCBIfam" id="TIGR00115">
    <property type="entry name" value="tig"/>
    <property type="match status" value="1"/>
</dbReference>
<evidence type="ECO:0000259" key="11">
    <source>
        <dbReference type="Pfam" id="PF05698"/>
    </source>
</evidence>
<dbReference type="SUPFAM" id="SSF109998">
    <property type="entry name" value="Triger factor/SurA peptide-binding domain-like"/>
    <property type="match status" value="1"/>
</dbReference>
<evidence type="ECO:0000256" key="9">
    <source>
        <dbReference type="ARBA" id="ARBA00029986"/>
    </source>
</evidence>
<dbReference type="InterPro" id="IPR008880">
    <property type="entry name" value="Trigger_fac_C"/>
</dbReference>
<evidence type="ECO:0000256" key="2">
    <source>
        <dbReference type="ARBA" id="ARBA00004496"/>
    </source>
</evidence>
<evidence type="ECO:0000256" key="5">
    <source>
        <dbReference type="ARBA" id="ARBA00016902"/>
    </source>
</evidence>
<dbReference type="GO" id="GO:0043022">
    <property type="term" value="F:ribosome binding"/>
    <property type="evidence" value="ECO:0007669"/>
    <property type="project" value="TreeGrafter"/>
</dbReference>
<evidence type="ECO:0000313" key="12">
    <source>
        <dbReference type="EMBL" id="KOH43841.1"/>
    </source>
</evidence>
<feature type="domain" description="Trigger factor ribosome-binding bacterial" evidence="10">
    <location>
        <begin position="12"/>
        <end position="159"/>
    </location>
</feature>
<comment type="subcellular location">
    <subcellularLocation>
        <location evidence="2">Cytoplasm</location>
    </subcellularLocation>
</comment>
<organism evidence="12 13">
    <name type="scientific">Sunxiuqinia dokdonensis</name>
    <dbReference type="NCBI Taxonomy" id="1409788"/>
    <lineage>
        <taxon>Bacteria</taxon>
        <taxon>Pseudomonadati</taxon>
        <taxon>Bacteroidota</taxon>
        <taxon>Bacteroidia</taxon>
        <taxon>Marinilabiliales</taxon>
        <taxon>Prolixibacteraceae</taxon>
        <taxon>Sunxiuqinia</taxon>
    </lineage>
</organism>
<comment type="similarity">
    <text evidence="3">Belongs to the FKBP-type PPIase family. Tig subfamily.</text>
</comment>
<dbReference type="EC" id="5.2.1.8" evidence="4"/>
<evidence type="ECO:0000256" key="3">
    <source>
        <dbReference type="ARBA" id="ARBA00005464"/>
    </source>
</evidence>
<dbReference type="InterPro" id="IPR008881">
    <property type="entry name" value="Trigger_fac_ribosome-bd_bac"/>
</dbReference>
<comment type="caution">
    <text evidence="12">The sequence shown here is derived from an EMBL/GenBank/DDBJ whole genome shotgun (WGS) entry which is preliminary data.</text>
</comment>
<dbReference type="EMBL" id="LGIA01000176">
    <property type="protein sequence ID" value="KOH43841.1"/>
    <property type="molecule type" value="Genomic_DNA"/>
</dbReference>
<dbReference type="GO" id="GO:0043335">
    <property type="term" value="P:protein unfolding"/>
    <property type="evidence" value="ECO:0007669"/>
    <property type="project" value="TreeGrafter"/>
</dbReference>
<reference evidence="13" key="1">
    <citation type="submission" date="2015-07" db="EMBL/GenBank/DDBJ databases">
        <title>Genome sequencing of Sunxiuqinia dokdonensis strain SK.</title>
        <authorList>
            <person name="Ahn S."/>
            <person name="Kim B.-C."/>
        </authorList>
    </citation>
    <scope>NUCLEOTIDE SEQUENCE [LARGE SCALE GENOMIC DNA]</scope>
    <source>
        <strain evidence="13">SK</strain>
    </source>
</reference>
<evidence type="ECO:0000313" key="13">
    <source>
        <dbReference type="Proteomes" id="UP000036958"/>
    </source>
</evidence>
<dbReference type="AlphaFoldDB" id="A0A0L8V5Y0"/>
<keyword evidence="7" id="KW-0143">Chaperone</keyword>
<dbReference type="GO" id="GO:0005737">
    <property type="term" value="C:cytoplasm"/>
    <property type="evidence" value="ECO:0007669"/>
    <property type="project" value="UniProtKB-SubCell"/>
</dbReference>
<evidence type="ECO:0000256" key="4">
    <source>
        <dbReference type="ARBA" id="ARBA00013194"/>
    </source>
</evidence>
<sequence>MNIFQNYKRNYMNITKENINELNAVITVKIEKSDYEATVNEQLREYRKKANMPGFRPGKVPAGLVKKMYGKAILAEEVNKMLSQNLTKFIVDEKLNILGEPLPNEEKTPEFSWETAEDFEFAFDVAVAPEVEVKFDKRKKYPYYLIQVDDKMLDQQVDSYTSRFGENENVDVVEEKDTIRGNFVQLDAEGNELENGIKAEQVIIAVDVMKDEEVKKEIQGKKVGDTIVFDPIKVYQNKHEVGHMLNVSHEEAENIEGDFKFTISEILRFKKAEINEELFKKALGEDTEIKTEEEFRNKLKADIEEQLKYSSDYKFTIDSRDILVEKIEMELPEEFLKRWLKATNNELTDEQIDEDFDNFMKDLRWQLIKDRIAKDNEIEIKQEDVKAMAKEIAAMQFRQYGMFSMPDEQLSAYADQILQNEDERRRITTKVQEDKIMEVIKENVNLDEKPISQDEFNELLEK</sequence>
<dbReference type="GO" id="GO:0015031">
    <property type="term" value="P:protein transport"/>
    <property type="evidence" value="ECO:0007669"/>
    <property type="project" value="InterPro"/>
</dbReference>
<evidence type="ECO:0000256" key="1">
    <source>
        <dbReference type="ARBA" id="ARBA00000971"/>
    </source>
</evidence>
<dbReference type="GO" id="GO:0003755">
    <property type="term" value="F:peptidyl-prolyl cis-trans isomerase activity"/>
    <property type="evidence" value="ECO:0007669"/>
    <property type="project" value="UniProtKB-KW"/>
</dbReference>
<keyword evidence="8" id="KW-0413">Isomerase</keyword>
<dbReference type="GO" id="GO:0051083">
    <property type="term" value="P:'de novo' cotranslational protein folding"/>
    <property type="evidence" value="ECO:0007669"/>
    <property type="project" value="TreeGrafter"/>
</dbReference>
<dbReference type="Gene3D" id="1.10.3120.10">
    <property type="entry name" value="Trigger factor, C-terminal domain"/>
    <property type="match status" value="1"/>
</dbReference>
<name>A0A0L8V5Y0_9BACT</name>
<dbReference type="PANTHER" id="PTHR30560:SF3">
    <property type="entry name" value="TRIGGER FACTOR-LIKE PROTEIN TIG, CHLOROPLASTIC"/>
    <property type="match status" value="1"/>
</dbReference>
<dbReference type="PATRIC" id="fig|1409788.3.peg.3420"/>
<dbReference type="InterPro" id="IPR005215">
    <property type="entry name" value="Trig_fac"/>
</dbReference>
<feature type="domain" description="Trigger factor C-terminal" evidence="11">
    <location>
        <begin position="293"/>
        <end position="441"/>
    </location>
</feature>
<keyword evidence="13" id="KW-1185">Reference proteome</keyword>
<accession>A0A0L8V5Y0</accession>
<dbReference type="Proteomes" id="UP000036958">
    <property type="component" value="Unassembled WGS sequence"/>
</dbReference>
<dbReference type="InterPro" id="IPR027304">
    <property type="entry name" value="Trigger_fact/SurA_dom_sf"/>
</dbReference>
<dbReference type="Gene3D" id="3.30.70.1050">
    <property type="entry name" value="Trigger factor ribosome-binding domain"/>
    <property type="match status" value="1"/>
</dbReference>
<dbReference type="Pfam" id="PF05697">
    <property type="entry name" value="Trigger_N"/>
    <property type="match status" value="1"/>
</dbReference>
<dbReference type="STRING" id="1409788.NC99_33370"/>
<dbReference type="InterPro" id="IPR036611">
    <property type="entry name" value="Trigger_fac_ribosome-bd_sf"/>
</dbReference>
<dbReference type="PANTHER" id="PTHR30560">
    <property type="entry name" value="TRIGGER FACTOR CHAPERONE AND PEPTIDYL-PROLYL CIS/TRANS ISOMERASE"/>
    <property type="match status" value="1"/>
</dbReference>
<dbReference type="GO" id="GO:0044183">
    <property type="term" value="F:protein folding chaperone"/>
    <property type="evidence" value="ECO:0007669"/>
    <property type="project" value="TreeGrafter"/>
</dbReference>
<evidence type="ECO:0000256" key="7">
    <source>
        <dbReference type="ARBA" id="ARBA00023186"/>
    </source>
</evidence>
<protein>
    <recommendedName>
        <fullName evidence="5">Trigger factor</fullName>
        <ecNumber evidence="4">5.2.1.8</ecNumber>
    </recommendedName>
    <alternativeName>
        <fullName evidence="9">PPIase</fullName>
    </alternativeName>
</protein>
<comment type="catalytic activity">
    <reaction evidence="1">
        <text>[protein]-peptidylproline (omega=180) = [protein]-peptidylproline (omega=0)</text>
        <dbReference type="Rhea" id="RHEA:16237"/>
        <dbReference type="Rhea" id="RHEA-COMP:10747"/>
        <dbReference type="Rhea" id="RHEA-COMP:10748"/>
        <dbReference type="ChEBI" id="CHEBI:83833"/>
        <dbReference type="ChEBI" id="CHEBI:83834"/>
        <dbReference type="EC" id="5.2.1.8"/>
    </reaction>
</comment>